<evidence type="ECO:0000256" key="1">
    <source>
        <dbReference type="SAM" id="MobiDB-lite"/>
    </source>
</evidence>
<protein>
    <submittedName>
        <fullName evidence="2">Uncharacterized protein</fullName>
    </submittedName>
</protein>
<dbReference type="AlphaFoldDB" id="A0AA40FX73"/>
<feature type="compositionally biased region" description="Basic and acidic residues" evidence="1">
    <location>
        <begin position="80"/>
        <end position="106"/>
    </location>
</feature>
<comment type="caution">
    <text evidence="2">The sequence shown here is derived from an EMBL/GenBank/DDBJ whole genome shotgun (WGS) entry which is preliminary data.</text>
</comment>
<dbReference type="EMBL" id="JAHYIQ010000013">
    <property type="protein sequence ID" value="KAK1126781.1"/>
    <property type="molecule type" value="Genomic_DNA"/>
</dbReference>
<organism evidence="2 3">
    <name type="scientific">Melipona bicolor</name>
    <dbReference type="NCBI Taxonomy" id="60889"/>
    <lineage>
        <taxon>Eukaryota</taxon>
        <taxon>Metazoa</taxon>
        <taxon>Ecdysozoa</taxon>
        <taxon>Arthropoda</taxon>
        <taxon>Hexapoda</taxon>
        <taxon>Insecta</taxon>
        <taxon>Pterygota</taxon>
        <taxon>Neoptera</taxon>
        <taxon>Endopterygota</taxon>
        <taxon>Hymenoptera</taxon>
        <taxon>Apocrita</taxon>
        <taxon>Aculeata</taxon>
        <taxon>Apoidea</taxon>
        <taxon>Anthophila</taxon>
        <taxon>Apidae</taxon>
        <taxon>Melipona</taxon>
    </lineage>
</organism>
<evidence type="ECO:0000313" key="3">
    <source>
        <dbReference type="Proteomes" id="UP001177670"/>
    </source>
</evidence>
<evidence type="ECO:0000313" key="2">
    <source>
        <dbReference type="EMBL" id="KAK1126781.1"/>
    </source>
</evidence>
<proteinExistence type="predicted"/>
<gene>
    <name evidence="2" type="ORF">K0M31_004404</name>
</gene>
<keyword evidence="3" id="KW-1185">Reference proteome</keyword>
<feature type="region of interest" description="Disordered" evidence="1">
    <location>
        <begin position="80"/>
        <end position="116"/>
    </location>
</feature>
<sequence length="116" mass="13910">MKTIDREFIAVRSYLEIRLPLRFPTLAAPTFDERLSIFFENIHADERDRNGKQEERVALLDDREVGARGAVERSVRWVESEKPIASREERREGRMEEERESEDTRRVSRVGWRRYT</sequence>
<feature type="compositionally biased region" description="Basic residues" evidence="1">
    <location>
        <begin position="107"/>
        <end position="116"/>
    </location>
</feature>
<accession>A0AA40FX73</accession>
<reference evidence="2" key="1">
    <citation type="submission" date="2021-10" db="EMBL/GenBank/DDBJ databases">
        <title>Melipona bicolor Genome sequencing and assembly.</title>
        <authorList>
            <person name="Araujo N.S."/>
            <person name="Arias M.C."/>
        </authorList>
    </citation>
    <scope>NUCLEOTIDE SEQUENCE</scope>
    <source>
        <strain evidence="2">USP_2M_L1-L4_2017</strain>
        <tissue evidence="2">Whole body</tissue>
    </source>
</reference>
<dbReference type="Proteomes" id="UP001177670">
    <property type="component" value="Unassembled WGS sequence"/>
</dbReference>
<name>A0AA40FX73_9HYME</name>